<evidence type="ECO:0000313" key="4">
    <source>
        <dbReference type="EMBL" id="WFD38322.1"/>
    </source>
</evidence>
<accession>A0AAF0J945</accession>
<proteinExistence type="predicted"/>
<dbReference type="GO" id="GO:0008168">
    <property type="term" value="F:methyltransferase activity"/>
    <property type="evidence" value="ECO:0007669"/>
    <property type="project" value="UniProtKB-KW"/>
</dbReference>
<evidence type="ECO:0000259" key="3">
    <source>
        <dbReference type="PROSITE" id="PS50868"/>
    </source>
</evidence>
<dbReference type="InterPro" id="IPR053201">
    <property type="entry name" value="Flavunoidine_N-MTase"/>
</dbReference>
<reference evidence="4" key="1">
    <citation type="submission" date="2023-03" db="EMBL/GenBank/DDBJ databases">
        <title>Mating type loci evolution in Malassezia.</title>
        <authorList>
            <person name="Coelho M.A."/>
        </authorList>
    </citation>
    <scope>NUCLEOTIDE SEQUENCE</scope>
    <source>
        <strain evidence="4">CBS 9431</strain>
    </source>
</reference>
<keyword evidence="5" id="KW-1185">Reference proteome</keyword>
<sequence>MPTAVALPSSDGTVAAKTHVSTHPDVIRIEFQGGDYNSYAVAARPYRAGEVIATFDHATPSDEVRYSTVQTGEKSHLELNSDLLYCNHSCAPSVEFHVVEGDIRKGYAAAAHDIAEGDTLTFFYPSTEWHMQQPFQCQCGAKTCLGRIAGAESLSNEQLKPYFLNAHIQRLKAQQASS</sequence>
<dbReference type="Proteomes" id="UP001217754">
    <property type="component" value="Chromosome 2"/>
</dbReference>
<evidence type="ECO:0000256" key="2">
    <source>
        <dbReference type="ARBA" id="ARBA00022679"/>
    </source>
</evidence>
<protein>
    <recommendedName>
        <fullName evidence="3">Post-SET domain-containing protein</fullName>
    </recommendedName>
</protein>
<keyword evidence="2" id="KW-0808">Transferase</keyword>
<dbReference type="InterPro" id="IPR046341">
    <property type="entry name" value="SET_dom_sf"/>
</dbReference>
<keyword evidence="1" id="KW-0489">Methyltransferase</keyword>
<dbReference type="PANTHER" id="PTHR12350">
    <property type="entry name" value="HISTONE-LYSINE N-METHYLTRANSFERASE-RELATED"/>
    <property type="match status" value="1"/>
</dbReference>
<dbReference type="EMBL" id="CP119959">
    <property type="protein sequence ID" value="WFD38322.1"/>
    <property type="molecule type" value="Genomic_DNA"/>
</dbReference>
<evidence type="ECO:0000256" key="1">
    <source>
        <dbReference type="ARBA" id="ARBA00022603"/>
    </source>
</evidence>
<dbReference type="PANTHER" id="PTHR12350:SF19">
    <property type="entry name" value="SET DOMAIN-CONTAINING PROTEIN"/>
    <property type="match status" value="1"/>
</dbReference>
<feature type="domain" description="Post-SET" evidence="3">
    <location>
        <begin position="133"/>
        <end position="149"/>
    </location>
</feature>
<organism evidence="4 5">
    <name type="scientific">Malassezia japonica</name>
    <dbReference type="NCBI Taxonomy" id="223818"/>
    <lineage>
        <taxon>Eukaryota</taxon>
        <taxon>Fungi</taxon>
        <taxon>Dikarya</taxon>
        <taxon>Basidiomycota</taxon>
        <taxon>Ustilaginomycotina</taxon>
        <taxon>Malasseziomycetes</taxon>
        <taxon>Malasseziales</taxon>
        <taxon>Malasseziaceae</taxon>
        <taxon>Malassezia</taxon>
    </lineage>
</organism>
<dbReference type="InterPro" id="IPR003616">
    <property type="entry name" value="Post-SET_dom"/>
</dbReference>
<dbReference type="GO" id="GO:0032259">
    <property type="term" value="P:methylation"/>
    <property type="evidence" value="ECO:0007669"/>
    <property type="project" value="UniProtKB-KW"/>
</dbReference>
<evidence type="ECO:0000313" key="5">
    <source>
        <dbReference type="Proteomes" id="UP001217754"/>
    </source>
</evidence>
<dbReference type="PROSITE" id="PS50868">
    <property type="entry name" value="POST_SET"/>
    <property type="match status" value="1"/>
</dbReference>
<dbReference type="Gene3D" id="2.170.270.10">
    <property type="entry name" value="SET domain"/>
    <property type="match status" value="1"/>
</dbReference>
<gene>
    <name evidence="4" type="ORF">MJAP1_001273</name>
</gene>
<dbReference type="RefSeq" id="XP_060121219.1">
    <property type="nucleotide sequence ID" value="XM_060265236.1"/>
</dbReference>
<dbReference type="AlphaFoldDB" id="A0AAF0J945"/>
<dbReference type="SUPFAM" id="SSF82199">
    <property type="entry name" value="SET domain"/>
    <property type="match status" value="1"/>
</dbReference>
<name>A0AAF0J945_9BASI</name>
<dbReference type="GeneID" id="85224922"/>